<evidence type="ECO:0000256" key="1">
    <source>
        <dbReference type="ARBA" id="ARBA00022723"/>
    </source>
</evidence>
<dbReference type="SUPFAM" id="SSF57667">
    <property type="entry name" value="beta-beta-alpha zinc fingers"/>
    <property type="match status" value="1"/>
</dbReference>
<dbReference type="InterPro" id="IPR003656">
    <property type="entry name" value="Znf_BED"/>
</dbReference>
<keyword evidence="3" id="KW-0862">Zinc</keyword>
<dbReference type="GO" id="GO:0003677">
    <property type="term" value="F:DNA binding"/>
    <property type="evidence" value="ECO:0007669"/>
    <property type="project" value="InterPro"/>
</dbReference>
<dbReference type="EnsemblMetazoa" id="Aqu2.1.37017_001">
    <property type="protein sequence ID" value="Aqu2.1.37017_001"/>
    <property type="gene ID" value="Aqu2.1.37017"/>
</dbReference>
<proteinExistence type="predicted"/>
<dbReference type="PROSITE" id="PS50808">
    <property type="entry name" value="ZF_BED"/>
    <property type="match status" value="1"/>
</dbReference>
<protein>
    <recommendedName>
        <fullName evidence="5">BED-type domain-containing protein</fullName>
    </recommendedName>
</protein>
<keyword evidence="1" id="KW-0479">Metal-binding</keyword>
<sequence>MATADVDSTSPTGRPKASPVWDFFCYNSENNDSVCQVDKEEKICGVKIKGKNPTNLKQHLSRYHKPEYETVLLKEEEAKSKRSSQSVCKHKGLHKGQNTIDKLLQPKKFS</sequence>
<dbReference type="AlphaFoldDB" id="A0A1X7VBW2"/>
<evidence type="ECO:0000313" key="6">
    <source>
        <dbReference type="EnsemblMetazoa" id="Aqu2.1.37017_001"/>
    </source>
</evidence>
<feature type="domain" description="BED-type" evidence="5">
    <location>
        <begin position="15"/>
        <end position="71"/>
    </location>
</feature>
<evidence type="ECO:0000256" key="2">
    <source>
        <dbReference type="ARBA" id="ARBA00022771"/>
    </source>
</evidence>
<organism evidence="6">
    <name type="scientific">Amphimedon queenslandica</name>
    <name type="common">Sponge</name>
    <dbReference type="NCBI Taxonomy" id="400682"/>
    <lineage>
        <taxon>Eukaryota</taxon>
        <taxon>Metazoa</taxon>
        <taxon>Porifera</taxon>
        <taxon>Demospongiae</taxon>
        <taxon>Heteroscleromorpha</taxon>
        <taxon>Haplosclerida</taxon>
        <taxon>Niphatidae</taxon>
        <taxon>Amphimedon</taxon>
    </lineage>
</organism>
<evidence type="ECO:0000256" key="3">
    <source>
        <dbReference type="ARBA" id="ARBA00022833"/>
    </source>
</evidence>
<reference evidence="6" key="1">
    <citation type="submission" date="2017-05" db="UniProtKB">
        <authorList>
            <consortium name="EnsemblMetazoa"/>
        </authorList>
    </citation>
    <scope>IDENTIFICATION</scope>
</reference>
<dbReference type="InParanoid" id="A0A1X7VBW2"/>
<evidence type="ECO:0000256" key="4">
    <source>
        <dbReference type="PROSITE-ProRule" id="PRU00027"/>
    </source>
</evidence>
<dbReference type="GO" id="GO:0008270">
    <property type="term" value="F:zinc ion binding"/>
    <property type="evidence" value="ECO:0007669"/>
    <property type="project" value="UniProtKB-KW"/>
</dbReference>
<accession>A0A1X7VBW2</accession>
<evidence type="ECO:0000259" key="5">
    <source>
        <dbReference type="PROSITE" id="PS50808"/>
    </source>
</evidence>
<keyword evidence="2 4" id="KW-0863">Zinc-finger</keyword>
<name>A0A1X7VBW2_AMPQE</name>
<dbReference type="eggNOG" id="ENOG502SE8X">
    <property type="taxonomic scope" value="Eukaryota"/>
</dbReference>
<dbReference type="InterPro" id="IPR036236">
    <property type="entry name" value="Znf_C2H2_sf"/>
</dbReference>